<protein>
    <submittedName>
        <fullName evidence="1">Uncharacterized protein</fullName>
    </submittedName>
</protein>
<evidence type="ECO:0000313" key="2">
    <source>
        <dbReference type="Proteomes" id="UP000232323"/>
    </source>
</evidence>
<dbReference type="AlphaFoldDB" id="A0A250XPN5"/>
<dbReference type="EMBL" id="BEGY01000139">
    <property type="protein sequence ID" value="GAX84892.1"/>
    <property type="molecule type" value="Genomic_DNA"/>
</dbReference>
<organism evidence="1 2">
    <name type="scientific">Chlamydomonas eustigma</name>
    <dbReference type="NCBI Taxonomy" id="1157962"/>
    <lineage>
        <taxon>Eukaryota</taxon>
        <taxon>Viridiplantae</taxon>
        <taxon>Chlorophyta</taxon>
        <taxon>core chlorophytes</taxon>
        <taxon>Chlorophyceae</taxon>
        <taxon>CS clade</taxon>
        <taxon>Chlamydomonadales</taxon>
        <taxon>Chlamydomonadaceae</taxon>
        <taxon>Chlamydomonas</taxon>
    </lineage>
</organism>
<feature type="non-terminal residue" evidence="1">
    <location>
        <position position="347"/>
    </location>
</feature>
<name>A0A250XPN5_9CHLO</name>
<sequence>MRSRKLNLHQINAICVKNLHIWSDEPYSDSNPRFNNLLSLKLFCDHGSWIHDDRSPVRWELLYESEEVCEDICIQWDPLPDTFIMQQKNFSLCDISHANDGSSKQGLDTASSAVSFSGYHVNTPALIETTKNDDVTSSSAFGVHISSRLKREGVPVAAAAAAAAAGSAEGGASYSSTGSRGGTNSYLQAAARQTLTESQQLSRWLLDEGSVFQPLNSNDALEEEAERALFSTSGTAHRALLQASADIGMTWTGDWRGASSSISGGNNTASNRSRQLTMMVGGGIAAELAQLQRALGVLFGTQVLPTTPNIQTSIESNNVNILNTSSLPLGSSTVSQGAQGHSKIGRS</sequence>
<accession>A0A250XPN5</accession>
<gene>
    <name evidence="1" type="ORF">CEUSTIGMA_g12313.t1</name>
</gene>
<reference evidence="1 2" key="1">
    <citation type="submission" date="2017-08" db="EMBL/GenBank/DDBJ databases">
        <title>Acidophilic green algal genome provides insights into adaptation to an acidic environment.</title>
        <authorList>
            <person name="Hirooka S."/>
            <person name="Hirose Y."/>
            <person name="Kanesaki Y."/>
            <person name="Higuchi S."/>
            <person name="Fujiwara T."/>
            <person name="Onuma R."/>
            <person name="Era A."/>
            <person name="Ohbayashi R."/>
            <person name="Uzuka A."/>
            <person name="Nozaki H."/>
            <person name="Yoshikawa H."/>
            <person name="Miyagishima S.Y."/>
        </authorList>
    </citation>
    <scope>NUCLEOTIDE SEQUENCE [LARGE SCALE GENOMIC DNA]</scope>
    <source>
        <strain evidence="1 2">NIES-2499</strain>
    </source>
</reference>
<evidence type="ECO:0000313" key="1">
    <source>
        <dbReference type="EMBL" id="GAX84892.1"/>
    </source>
</evidence>
<dbReference type="Proteomes" id="UP000232323">
    <property type="component" value="Unassembled WGS sequence"/>
</dbReference>
<keyword evidence="2" id="KW-1185">Reference proteome</keyword>
<comment type="caution">
    <text evidence="1">The sequence shown here is derived from an EMBL/GenBank/DDBJ whole genome shotgun (WGS) entry which is preliminary data.</text>
</comment>
<proteinExistence type="predicted"/>